<gene>
    <name evidence="1" type="ORF">J1N35_014425</name>
</gene>
<evidence type="ECO:0000313" key="2">
    <source>
        <dbReference type="Proteomes" id="UP000828251"/>
    </source>
</evidence>
<proteinExistence type="predicted"/>
<dbReference type="PANTHER" id="PTHR31973:SF187">
    <property type="entry name" value="MUTATOR TRANSPOSASE MUDRA PROTEIN"/>
    <property type="match status" value="1"/>
</dbReference>
<organism evidence="1 2">
    <name type="scientific">Gossypium stocksii</name>
    <dbReference type="NCBI Taxonomy" id="47602"/>
    <lineage>
        <taxon>Eukaryota</taxon>
        <taxon>Viridiplantae</taxon>
        <taxon>Streptophyta</taxon>
        <taxon>Embryophyta</taxon>
        <taxon>Tracheophyta</taxon>
        <taxon>Spermatophyta</taxon>
        <taxon>Magnoliopsida</taxon>
        <taxon>eudicotyledons</taxon>
        <taxon>Gunneridae</taxon>
        <taxon>Pentapetalae</taxon>
        <taxon>rosids</taxon>
        <taxon>malvids</taxon>
        <taxon>Malvales</taxon>
        <taxon>Malvaceae</taxon>
        <taxon>Malvoideae</taxon>
        <taxon>Gossypium</taxon>
    </lineage>
</organism>
<evidence type="ECO:0000313" key="1">
    <source>
        <dbReference type="EMBL" id="KAH1097504.1"/>
    </source>
</evidence>
<dbReference type="AlphaFoldDB" id="A0A9D4A9C2"/>
<sequence length="145" mass="16564">MGMAGTQLANNSTLLQPCKVNNKNLGCDNGLKIVIDEVLPKVKHRNCTRHATIERVWEDKVANLKKKDEKTAKELMSESPKQWTKSFFGCPCKSDMVDNNICKAFKSSNVKATYESIITMLKEIKVRLMIKIVEKQKFSKSWKQN</sequence>
<comment type="caution">
    <text evidence="1">The sequence shown here is derived from an EMBL/GenBank/DDBJ whole genome shotgun (WGS) entry which is preliminary data.</text>
</comment>
<protein>
    <submittedName>
        <fullName evidence="1">Uncharacterized protein</fullName>
    </submittedName>
</protein>
<name>A0A9D4A9C2_9ROSI</name>
<reference evidence="1 2" key="1">
    <citation type="journal article" date="2021" name="Plant Biotechnol. J.">
        <title>Multi-omics assisted identification of the key and species-specific regulatory components of drought-tolerant mechanisms in Gossypium stocksii.</title>
        <authorList>
            <person name="Yu D."/>
            <person name="Ke L."/>
            <person name="Zhang D."/>
            <person name="Wu Y."/>
            <person name="Sun Y."/>
            <person name="Mei J."/>
            <person name="Sun J."/>
            <person name="Sun Y."/>
        </authorList>
    </citation>
    <scope>NUCLEOTIDE SEQUENCE [LARGE SCALE GENOMIC DNA]</scope>
    <source>
        <strain evidence="2">cv. E1</strain>
        <tissue evidence="1">Leaf</tissue>
    </source>
</reference>
<dbReference type="EMBL" id="JAIQCV010000005">
    <property type="protein sequence ID" value="KAH1097504.1"/>
    <property type="molecule type" value="Genomic_DNA"/>
</dbReference>
<dbReference type="OrthoDB" id="993336at2759"/>
<keyword evidence="2" id="KW-1185">Reference proteome</keyword>
<accession>A0A9D4A9C2</accession>
<dbReference type="PANTHER" id="PTHR31973">
    <property type="entry name" value="POLYPROTEIN, PUTATIVE-RELATED"/>
    <property type="match status" value="1"/>
</dbReference>
<dbReference type="Proteomes" id="UP000828251">
    <property type="component" value="Unassembled WGS sequence"/>
</dbReference>